<protein>
    <submittedName>
        <fullName evidence="1">Uncharacterized protein</fullName>
    </submittedName>
</protein>
<proteinExistence type="predicted"/>
<comment type="caution">
    <text evidence="1">The sequence shown here is derived from an EMBL/GenBank/DDBJ whole genome shotgun (WGS) entry which is preliminary data.</text>
</comment>
<sequence length="68" mass="7895">MCHKVFPVSRLREINRRSVVQESAGQEAINYKSFAFKASSCGFHVVIVFLRDWSCQSILRWSSFKLRG</sequence>
<gene>
    <name evidence="1" type="ORF">PEVE_00041818</name>
</gene>
<dbReference type="EMBL" id="CALNXI010000801">
    <property type="protein sequence ID" value="CAH3140458.1"/>
    <property type="molecule type" value="Genomic_DNA"/>
</dbReference>
<accession>A0ABN8PG72</accession>
<dbReference type="Proteomes" id="UP001159427">
    <property type="component" value="Unassembled WGS sequence"/>
</dbReference>
<evidence type="ECO:0000313" key="1">
    <source>
        <dbReference type="EMBL" id="CAH3140458.1"/>
    </source>
</evidence>
<keyword evidence="2" id="KW-1185">Reference proteome</keyword>
<reference evidence="1 2" key="1">
    <citation type="submission" date="2022-05" db="EMBL/GenBank/DDBJ databases">
        <authorList>
            <consortium name="Genoscope - CEA"/>
            <person name="William W."/>
        </authorList>
    </citation>
    <scope>NUCLEOTIDE SEQUENCE [LARGE SCALE GENOMIC DNA]</scope>
</reference>
<organism evidence="1 2">
    <name type="scientific">Porites evermanni</name>
    <dbReference type="NCBI Taxonomy" id="104178"/>
    <lineage>
        <taxon>Eukaryota</taxon>
        <taxon>Metazoa</taxon>
        <taxon>Cnidaria</taxon>
        <taxon>Anthozoa</taxon>
        <taxon>Hexacorallia</taxon>
        <taxon>Scleractinia</taxon>
        <taxon>Fungiina</taxon>
        <taxon>Poritidae</taxon>
        <taxon>Porites</taxon>
    </lineage>
</organism>
<evidence type="ECO:0000313" key="2">
    <source>
        <dbReference type="Proteomes" id="UP001159427"/>
    </source>
</evidence>
<name>A0ABN8PG72_9CNID</name>